<dbReference type="Proteomes" id="UP000291269">
    <property type="component" value="Unassembled WGS sequence"/>
</dbReference>
<feature type="transmembrane region" description="Helical" evidence="1">
    <location>
        <begin position="48"/>
        <end position="67"/>
    </location>
</feature>
<keyword evidence="1" id="KW-0472">Membrane</keyword>
<evidence type="ECO:0000313" key="2">
    <source>
        <dbReference type="EMBL" id="RXZ61682.1"/>
    </source>
</evidence>
<keyword evidence="1" id="KW-1133">Transmembrane helix</keyword>
<protein>
    <submittedName>
        <fullName evidence="2">Uncharacterized protein</fullName>
    </submittedName>
</protein>
<keyword evidence="3" id="KW-1185">Reference proteome</keyword>
<feature type="transmembrane region" description="Helical" evidence="1">
    <location>
        <begin position="21"/>
        <end position="42"/>
    </location>
</feature>
<gene>
    <name evidence="2" type="ORF">ESZ91_04640</name>
</gene>
<dbReference type="EMBL" id="SDOZ01000002">
    <property type="protein sequence ID" value="RXZ61682.1"/>
    <property type="molecule type" value="Genomic_DNA"/>
</dbReference>
<dbReference type="AlphaFoldDB" id="A0A4Q2KDT8"/>
<feature type="transmembrane region" description="Helical" evidence="1">
    <location>
        <begin position="134"/>
        <end position="158"/>
    </location>
</feature>
<sequence>MQMKNYEDKRIFKQLAWAKSGYTIFTILIFLIFIGALISTLIGKTVSYISWWLYIYLLITSIIGWMISNVKPINENLTKKQMQNIEERDIETKFWNAEKKLFIWSIIESVFILWYLFGMIGIIFYLFFDYIFALVLMLAFLLFFPKLIAAISCFRAYLYVRQENKKNPPDYVIQEKQRKLLQEKEKNSQTAANLILKTGKLFFVKYYIYLQNYSESDLMDIVKENYSEEIKTQKIRAGKEIFRLGLHKNALQQIVSDTNGSVDERTKDMAKKLLNK</sequence>
<evidence type="ECO:0000313" key="3">
    <source>
        <dbReference type="Proteomes" id="UP000291269"/>
    </source>
</evidence>
<name>A0A4Q2KDT8_9FIRM</name>
<accession>A0A4Q2KDT8</accession>
<evidence type="ECO:0000256" key="1">
    <source>
        <dbReference type="SAM" id="Phobius"/>
    </source>
</evidence>
<comment type="caution">
    <text evidence="2">The sequence shown here is derived from an EMBL/GenBank/DDBJ whole genome shotgun (WGS) entry which is preliminary data.</text>
</comment>
<proteinExistence type="predicted"/>
<feature type="transmembrane region" description="Helical" evidence="1">
    <location>
        <begin position="101"/>
        <end position="128"/>
    </location>
</feature>
<dbReference type="RefSeq" id="WP_129224586.1">
    <property type="nucleotide sequence ID" value="NZ_SDOZ01000002.1"/>
</dbReference>
<organism evidence="2 3">
    <name type="scientific">Candidatus Borkfalkia ceftriaxoniphila</name>
    <dbReference type="NCBI Taxonomy" id="2508949"/>
    <lineage>
        <taxon>Bacteria</taxon>
        <taxon>Bacillati</taxon>
        <taxon>Bacillota</taxon>
        <taxon>Clostridia</taxon>
        <taxon>Christensenellales</taxon>
        <taxon>Christensenellaceae</taxon>
        <taxon>Candidatus Borkfalkia</taxon>
    </lineage>
</organism>
<reference evidence="2 3" key="1">
    <citation type="journal article" date="2019" name="Gut">
        <title>Antibiotics-induced monodominance of a novel gut bacterial order.</title>
        <authorList>
            <person name="Hildebrand F."/>
            <person name="Moitinho-Silva L."/>
            <person name="Blasche S."/>
            <person name="Jahn M.T."/>
            <person name="Gossmann T.I."/>
            <person name="Heuerta-Cepas J."/>
            <person name="Hercog R."/>
            <person name="Luetge M."/>
            <person name="Bahram M."/>
            <person name="Pryszlak A."/>
            <person name="Alves R.J."/>
            <person name="Waszak S.M."/>
            <person name="Zhu A."/>
            <person name="Ye L."/>
            <person name="Costea P.I."/>
            <person name="Aalvink S."/>
            <person name="Belzer C."/>
            <person name="Forslund S.K."/>
            <person name="Sunagawa S."/>
            <person name="Hentschel U."/>
            <person name="Merten C."/>
            <person name="Patil K.R."/>
            <person name="Benes V."/>
            <person name="Bork P."/>
        </authorList>
    </citation>
    <scope>NUCLEOTIDE SEQUENCE [LARGE SCALE GENOMIC DNA]</scope>
    <source>
        <strain evidence="2 3">HDS1380</strain>
    </source>
</reference>
<keyword evidence="1" id="KW-0812">Transmembrane</keyword>